<evidence type="ECO:0000313" key="7">
    <source>
        <dbReference type="EMBL" id="TWF79020.1"/>
    </source>
</evidence>
<feature type="domain" description="Right handed beta helix" evidence="6">
    <location>
        <begin position="151"/>
        <end position="310"/>
    </location>
</feature>
<dbReference type="OrthoDB" id="3565729at2"/>
<dbReference type="InterPro" id="IPR011050">
    <property type="entry name" value="Pectin_lyase_fold/virulence"/>
</dbReference>
<gene>
    <name evidence="7" type="ORF">FHX44_114946</name>
</gene>
<reference evidence="7 8" key="1">
    <citation type="submission" date="2019-06" db="EMBL/GenBank/DDBJ databases">
        <title>Sequencing the genomes of 1000 actinobacteria strains.</title>
        <authorList>
            <person name="Klenk H.-P."/>
        </authorList>
    </citation>
    <scope>NUCLEOTIDE SEQUENCE [LARGE SCALE GENOMIC DNA]</scope>
    <source>
        <strain evidence="7 8">DSM 45671</strain>
    </source>
</reference>
<dbReference type="NCBIfam" id="NF041518">
    <property type="entry name" value="choice_anch_Q"/>
    <property type="match status" value="1"/>
</dbReference>
<sequence length="371" mass="38967">MRYGRTITAALVVAALAACAQESPEPSPQRPPNSVYPAPPTAPALDAAALVVALDGDDAAEGTAAAPLRTIDAAAGRAQPGDTILVRAGTYEGDVRTAASGTESQRITFIAESPDTRIVGVGGTDGAWENEGAYVDIVGFDITGPNADGLYNKGSQARLMRNRVHGIAGNCIYVQNEDYSVTDVDVLSNVTFDCGEDKLDHGIYVTHRGGRVANNISYGNTGYGIQCWHACNSLAIVNNLVFNNPEGGIVVGADDDEYETGNSLIANNIVVDNGREGIRETGESGDGNRFVNNLLWGNDRDAIQINGGDEAGTIVADPQFVNFAADGSGDYRLAPTSPAIDTGEPEVALRFAFDRAPRPQSQGFDVGPYEQ</sequence>
<name>A0A561SVY5_9PSEU</name>
<dbReference type="SUPFAM" id="SSF51126">
    <property type="entry name" value="Pectin lyase-like"/>
    <property type="match status" value="1"/>
</dbReference>
<evidence type="ECO:0000259" key="6">
    <source>
        <dbReference type="Pfam" id="PF13229"/>
    </source>
</evidence>
<evidence type="ECO:0000256" key="3">
    <source>
        <dbReference type="ARBA" id="ARBA00022729"/>
    </source>
</evidence>
<dbReference type="Gene3D" id="2.160.20.10">
    <property type="entry name" value="Single-stranded right-handed beta-helix, Pectin lyase-like"/>
    <property type="match status" value="1"/>
</dbReference>
<dbReference type="GO" id="GO:0016837">
    <property type="term" value="F:carbon-oxygen lyase activity, acting on polysaccharides"/>
    <property type="evidence" value="ECO:0007669"/>
    <property type="project" value="TreeGrafter"/>
</dbReference>
<dbReference type="InterPro" id="IPR011459">
    <property type="entry name" value="DUF1565"/>
</dbReference>
<dbReference type="RefSeq" id="WP_147257928.1">
    <property type="nucleotide sequence ID" value="NZ_VIWU01000001.1"/>
</dbReference>
<feature type="chain" id="PRO_5021940828" evidence="4">
    <location>
        <begin position="21"/>
        <end position="371"/>
    </location>
</feature>
<evidence type="ECO:0000259" key="5">
    <source>
        <dbReference type="Pfam" id="PF07602"/>
    </source>
</evidence>
<dbReference type="Pfam" id="PF07602">
    <property type="entry name" value="DUF1565"/>
    <property type="match status" value="1"/>
</dbReference>
<dbReference type="InterPro" id="IPR059226">
    <property type="entry name" value="Choice_anch_Q_dom"/>
</dbReference>
<evidence type="ECO:0000313" key="8">
    <source>
        <dbReference type="Proteomes" id="UP000321261"/>
    </source>
</evidence>
<evidence type="ECO:0000256" key="2">
    <source>
        <dbReference type="ARBA" id="ARBA00022525"/>
    </source>
</evidence>
<dbReference type="PANTHER" id="PTHR40088">
    <property type="entry name" value="PECTATE LYASE (EUROFUNG)"/>
    <property type="match status" value="1"/>
</dbReference>
<evidence type="ECO:0000256" key="4">
    <source>
        <dbReference type="SAM" id="SignalP"/>
    </source>
</evidence>
<comment type="subcellular location">
    <subcellularLocation>
        <location evidence="1">Secreted</location>
    </subcellularLocation>
</comment>
<evidence type="ECO:0000256" key="1">
    <source>
        <dbReference type="ARBA" id="ARBA00004613"/>
    </source>
</evidence>
<accession>A0A561SVY5</accession>
<dbReference type="InterPro" id="IPR039448">
    <property type="entry name" value="Beta_helix"/>
</dbReference>
<dbReference type="Proteomes" id="UP000321261">
    <property type="component" value="Unassembled WGS sequence"/>
</dbReference>
<dbReference type="PANTHER" id="PTHR40088:SF2">
    <property type="entry name" value="SECRETED SUGAR HYDROLASE"/>
    <property type="match status" value="1"/>
</dbReference>
<dbReference type="EMBL" id="VIWU01000001">
    <property type="protein sequence ID" value="TWF79020.1"/>
    <property type="molecule type" value="Genomic_DNA"/>
</dbReference>
<organism evidence="7 8">
    <name type="scientific">Pseudonocardia hierapolitana</name>
    <dbReference type="NCBI Taxonomy" id="1128676"/>
    <lineage>
        <taxon>Bacteria</taxon>
        <taxon>Bacillati</taxon>
        <taxon>Actinomycetota</taxon>
        <taxon>Actinomycetes</taxon>
        <taxon>Pseudonocardiales</taxon>
        <taxon>Pseudonocardiaceae</taxon>
        <taxon>Pseudonocardia</taxon>
    </lineage>
</organism>
<protein>
    <submittedName>
        <fullName evidence="7">Uncharacterized protein DUF1565</fullName>
    </submittedName>
</protein>
<keyword evidence="3 4" id="KW-0732">Signal</keyword>
<proteinExistence type="predicted"/>
<dbReference type="InterPro" id="IPR052052">
    <property type="entry name" value="Polysaccharide_Lyase_9"/>
</dbReference>
<dbReference type="SMART" id="SM00710">
    <property type="entry name" value="PbH1"/>
    <property type="match status" value="6"/>
</dbReference>
<dbReference type="InterPro" id="IPR012334">
    <property type="entry name" value="Pectin_lyas_fold"/>
</dbReference>
<keyword evidence="2" id="KW-0964">Secreted</keyword>
<dbReference type="PROSITE" id="PS51257">
    <property type="entry name" value="PROKAR_LIPOPROTEIN"/>
    <property type="match status" value="1"/>
</dbReference>
<dbReference type="InterPro" id="IPR006626">
    <property type="entry name" value="PbH1"/>
</dbReference>
<comment type="caution">
    <text evidence="7">The sequence shown here is derived from an EMBL/GenBank/DDBJ whole genome shotgun (WGS) entry which is preliminary data.</text>
</comment>
<dbReference type="GO" id="GO:0005576">
    <property type="term" value="C:extracellular region"/>
    <property type="evidence" value="ECO:0007669"/>
    <property type="project" value="UniProtKB-SubCell"/>
</dbReference>
<feature type="domain" description="DUF1565" evidence="5">
    <location>
        <begin position="55"/>
        <end position="93"/>
    </location>
</feature>
<dbReference type="AlphaFoldDB" id="A0A561SVY5"/>
<feature type="signal peptide" evidence="4">
    <location>
        <begin position="1"/>
        <end position="20"/>
    </location>
</feature>
<keyword evidence="8" id="KW-1185">Reference proteome</keyword>
<dbReference type="Pfam" id="PF13229">
    <property type="entry name" value="Beta_helix"/>
    <property type="match status" value="1"/>
</dbReference>